<protein>
    <recommendedName>
        <fullName evidence="5">Secreted protein</fullName>
    </recommendedName>
</protein>
<reference evidence="3 4" key="1">
    <citation type="submission" date="2020-04" db="EMBL/GenBank/DDBJ databases">
        <authorList>
            <person name="Alioto T."/>
            <person name="Alioto T."/>
            <person name="Gomez Garrido J."/>
        </authorList>
    </citation>
    <scope>NUCLEOTIDE SEQUENCE [LARGE SCALE GENOMIC DNA]</scope>
</reference>
<keyword evidence="4" id="KW-1185">Reference proteome</keyword>
<evidence type="ECO:0000313" key="4">
    <source>
        <dbReference type="Proteomes" id="UP000494165"/>
    </source>
</evidence>
<keyword evidence="2" id="KW-0732">Signal</keyword>
<feature type="signal peptide" evidence="2">
    <location>
        <begin position="1"/>
        <end position="18"/>
    </location>
</feature>
<sequence length="93" mass="10094">MISSGAIVLLALISTIVSIPIDDAMELRSGRKRPLSSITPNDKRGPNGEKITNHYAVVSPKKSGLAASFPGSTKAPTISLMHRRRISRLVWEK</sequence>
<name>A0A8S1CRS2_9INSE</name>
<evidence type="ECO:0000313" key="3">
    <source>
        <dbReference type="EMBL" id="CAB3367975.1"/>
    </source>
</evidence>
<comment type="caution">
    <text evidence="3">The sequence shown here is derived from an EMBL/GenBank/DDBJ whole genome shotgun (WGS) entry which is preliminary data.</text>
</comment>
<dbReference type="AlphaFoldDB" id="A0A8S1CRS2"/>
<feature type="region of interest" description="Disordered" evidence="1">
    <location>
        <begin position="30"/>
        <end position="50"/>
    </location>
</feature>
<feature type="chain" id="PRO_5035764322" description="Secreted protein" evidence="2">
    <location>
        <begin position="19"/>
        <end position="93"/>
    </location>
</feature>
<organism evidence="3 4">
    <name type="scientific">Cloeon dipterum</name>
    <dbReference type="NCBI Taxonomy" id="197152"/>
    <lineage>
        <taxon>Eukaryota</taxon>
        <taxon>Metazoa</taxon>
        <taxon>Ecdysozoa</taxon>
        <taxon>Arthropoda</taxon>
        <taxon>Hexapoda</taxon>
        <taxon>Insecta</taxon>
        <taxon>Pterygota</taxon>
        <taxon>Palaeoptera</taxon>
        <taxon>Ephemeroptera</taxon>
        <taxon>Pisciforma</taxon>
        <taxon>Baetidae</taxon>
        <taxon>Cloeon</taxon>
    </lineage>
</organism>
<evidence type="ECO:0000256" key="2">
    <source>
        <dbReference type="SAM" id="SignalP"/>
    </source>
</evidence>
<evidence type="ECO:0008006" key="5">
    <source>
        <dbReference type="Google" id="ProtNLM"/>
    </source>
</evidence>
<evidence type="ECO:0000256" key="1">
    <source>
        <dbReference type="SAM" id="MobiDB-lite"/>
    </source>
</evidence>
<gene>
    <name evidence="3" type="ORF">CLODIP_2_CD08399</name>
</gene>
<proteinExistence type="predicted"/>
<accession>A0A8S1CRS2</accession>
<dbReference type="EMBL" id="CADEPI010000035">
    <property type="protein sequence ID" value="CAB3367975.1"/>
    <property type="molecule type" value="Genomic_DNA"/>
</dbReference>
<dbReference type="Proteomes" id="UP000494165">
    <property type="component" value="Unassembled WGS sequence"/>
</dbReference>